<reference evidence="2" key="4">
    <citation type="submission" date="2025-09" db="UniProtKB">
        <authorList>
            <consortium name="Ensembl"/>
        </authorList>
    </citation>
    <scope>IDENTIFICATION</scope>
    <source>
        <strain evidence="2">JP 163 A</strain>
    </source>
</reference>
<reference evidence="3" key="2">
    <citation type="journal article" date="2013" name="Nat. Genet.">
        <title>The genome of the platyfish, Xiphophorus maculatus, provides insights into evolutionary adaptation and several complex traits.</title>
        <authorList>
            <person name="Schartl M."/>
            <person name="Walter R.B."/>
            <person name="Shen Y."/>
            <person name="Garcia T."/>
            <person name="Catchen J."/>
            <person name="Amores A."/>
            <person name="Braasch I."/>
            <person name="Chalopin D."/>
            <person name="Volff J.N."/>
            <person name="Lesch K.P."/>
            <person name="Bisazza A."/>
            <person name="Minx P."/>
            <person name="Hillier L."/>
            <person name="Wilson R.K."/>
            <person name="Fuerstenberg S."/>
            <person name="Boore J."/>
            <person name="Searle S."/>
            <person name="Postlethwait J.H."/>
            <person name="Warren W.C."/>
        </authorList>
    </citation>
    <scope>NUCLEOTIDE SEQUENCE [LARGE SCALE GENOMIC DNA]</scope>
    <source>
        <strain evidence="3">JP 163 A</strain>
    </source>
</reference>
<dbReference type="OMA" id="CQTIKNQ"/>
<reference evidence="2" key="3">
    <citation type="submission" date="2025-08" db="UniProtKB">
        <authorList>
            <consortium name="Ensembl"/>
        </authorList>
    </citation>
    <scope>IDENTIFICATION</scope>
    <source>
        <strain evidence="2">JP 163 A</strain>
    </source>
</reference>
<evidence type="ECO:0000313" key="2">
    <source>
        <dbReference type="Ensembl" id="ENSXMAP00000024607.1"/>
    </source>
</evidence>
<dbReference type="PANTHER" id="PTHR45913:SF11">
    <property type="entry name" value="EPM2A-INTERACTING PROTEIN 1"/>
    <property type="match status" value="1"/>
</dbReference>
<name>A0A3B5Q1A3_XIPMA</name>
<proteinExistence type="predicted"/>
<keyword evidence="3" id="KW-1185">Reference proteome</keyword>
<dbReference type="Ensembl" id="ENSXMAT00000037042.1">
    <property type="protein sequence ID" value="ENSXMAP00000024607.1"/>
    <property type="gene ID" value="ENSXMAG00000026942.1"/>
</dbReference>
<protein>
    <recommendedName>
        <fullName evidence="4">DUF4371 domain-containing protein</fullName>
    </recommendedName>
</protein>
<feature type="region of interest" description="Disordered" evidence="1">
    <location>
        <begin position="385"/>
        <end position="412"/>
    </location>
</feature>
<evidence type="ECO:0000313" key="3">
    <source>
        <dbReference type="Proteomes" id="UP000002852"/>
    </source>
</evidence>
<dbReference type="AlphaFoldDB" id="A0A3B5Q1A3"/>
<evidence type="ECO:0008006" key="4">
    <source>
        <dbReference type="Google" id="ProtNLM"/>
    </source>
</evidence>
<dbReference type="PANTHER" id="PTHR45913">
    <property type="entry name" value="EPM2A-INTERACTING PROTEIN 1"/>
    <property type="match status" value="1"/>
</dbReference>
<evidence type="ECO:0000256" key="1">
    <source>
        <dbReference type="SAM" id="MobiDB-lite"/>
    </source>
</evidence>
<accession>A0A3B5Q1A3</accession>
<organism evidence="2 3">
    <name type="scientific">Xiphophorus maculatus</name>
    <name type="common">Southern platyfish</name>
    <name type="synonym">Platypoecilus maculatus</name>
    <dbReference type="NCBI Taxonomy" id="8083"/>
    <lineage>
        <taxon>Eukaryota</taxon>
        <taxon>Metazoa</taxon>
        <taxon>Chordata</taxon>
        <taxon>Craniata</taxon>
        <taxon>Vertebrata</taxon>
        <taxon>Euteleostomi</taxon>
        <taxon>Actinopterygii</taxon>
        <taxon>Neopterygii</taxon>
        <taxon>Teleostei</taxon>
        <taxon>Neoteleostei</taxon>
        <taxon>Acanthomorphata</taxon>
        <taxon>Ovalentaria</taxon>
        <taxon>Atherinomorphae</taxon>
        <taxon>Cyprinodontiformes</taxon>
        <taxon>Poeciliidae</taxon>
        <taxon>Poeciliinae</taxon>
        <taxon>Xiphophorus</taxon>
    </lineage>
</organism>
<dbReference type="Proteomes" id="UP000002852">
    <property type="component" value="Unassembled WGS sequence"/>
</dbReference>
<reference evidence="3" key="1">
    <citation type="submission" date="2012-01" db="EMBL/GenBank/DDBJ databases">
        <authorList>
            <person name="Walter R."/>
            <person name="Schartl M."/>
            <person name="Warren W."/>
        </authorList>
    </citation>
    <scope>NUCLEOTIDE SEQUENCE [LARGE SCALE GENOMIC DNA]</scope>
    <source>
        <strain evidence="3">JP 163 A</strain>
    </source>
</reference>
<dbReference type="GeneTree" id="ENSGT00950000182812"/>
<sequence length="518" mass="59072">MMPKRKVDSENRTFQNRREAEYMFTDMAGKPVCLIGGANVAVFTEFNPRRHSETKHQDNPKELNADKPCEIARAARLFTDGEFLKSCMMKVCDDVRPDKKQMLVNVSLSRNTVCEMATDLRTQLSERSKDFIAYSLAVDESTDMTDTAQLAIFIRGLDSDLCLTGEILDIKSTHGTTTGKDIFENVSPAMCGEKSGLLTACRCIIHQEAPCGKVLKMDHVISTATQTVNFIRSKGSHHRQFQSFLREIDSEFADIPYHTEVRWPSRGNVLNRVSGLSNEICQFMDSKGKDSSVLRDEKWKCELAFLADITAHFNALNLQLQGIYRMITDMHDAVKAFQMKLNLPHFPCCQVMLNQVGTTVFPNVHKFERRFGDFEEQKQHFQLIRSPFADDRDQEEQEDTRRPHCLKPTPPTCHEPPPGGSILCFCITIQHPTVQSYNHPTVQLYNHPTSNRPTVQVVSDDSQSPGINNMVEIQTGCCNSYSNYYKTQKSPVEPREETFRFHFIQMENVSQLLSIFQI</sequence>